<keyword evidence="3" id="KW-1185">Reference proteome</keyword>
<accession>A0AA39Q3Q9</accession>
<feature type="region of interest" description="Disordered" evidence="1">
    <location>
        <begin position="24"/>
        <end position="53"/>
    </location>
</feature>
<name>A0AA39Q3Q9_9AGAR</name>
<organism evidence="2 3">
    <name type="scientific">Armillaria luteobubalina</name>
    <dbReference type="NCBI Taxonomy" id="153913"/>
    <lineage>
        <taxon>Eukaryota</taxon>
        <taxon>Fungi</taxon>
        <taxon>Dikarya</taxon>
        <taxon>Basidiomycota</taxon>
        <taxon>Agaricomycotina</taxon>
        <taxon>Agaricomycetes</taxon>
        <taxon>Agaricomycetidae</taxon>
        <taxon>Agaricales</taxon>
        <taxon>Marasmiineae</taxon>
        <taxon>Physalacriaceae</taxon>
        <taxon>Armillaria</taxon>
    </lineage>
</organism>
<dbReference type="Proteomes" id="UP001175228">
    <property type="component" value="Unassembled WGS sequence"/>
</dbReference>
<gene>
    <name evidence="2" type="ORF">EDD18DRAFT_1107303</name>
</gene>
<sequence>MGHQAACTDLERLGVVHFGAKTGPSSTDTVVRGNGDHTPLMGGDNGRGRGSTTGRRQVMVGSVGKTSLTTIFLNSKSGRCPDVGALGVLDEAGEDDDGRGRGQQRREALYIVLSRHWAMVGSVGKMRPIAMFPHSKSGRCTVAGLVAVLGRVGEGNVGVGRGCQQWAKYWGHMRILGRTRSVRALSIDAQWGSSVTAVIGRRCLDVGGDHWFIPSLPPGIPLMPPVP</sequence>
<dbReference type="AlphaFoldDB" id="A0AA39Q3Q9"/>
<evidence type="ECO:0000313" key="3">
    <source>
        <dbReference type="Proteomes" id="UP001175228"/>
    </source>
</evidence>
<comment type="caution">
    <text evidence="2">The sequence shown here is derived from an EMBL/GenBank/DDBJ whole genome shotgun (WGS) entry which is preliminary data.</text>
</comment>
<reference evidence="2" key="1">
    <citation type="submission" date="2023-06" db="EMBL/GenBank/DDBJ databases">
        <authorList>
            <consortium name="Lawrence Berkeley National Laboratory"/>
            <person name="Ahrendt S."/>
            <person name="Sahu N."/>
            <person name="Indic B."/>
            <person name="Wong-Bajracharya J."/>
            <person name="Merenyi Z."/>
            <person name="Ke H.-M."/>
            <person name="Monk M."/>
            <person name="Kocsube S."/>
            <person name="Drula E."/>
            <person name="Lipzen A."/>
            <person name="Balint B."/>
            <person name="Henrissat B."/>
            <person name="Andreopoulos B."/>
            <person name="Martin F.M."/>
            <person name="Harder C.B."/>
            <person name="Rigling D."/>
            <person name="Ford K.L."/>
            <person name="Foster G.D."/>
            <person name="Pangilinan J."/>
            <person name="Papanicolaou A."/>
            <person name="Barry K."/>
            <person name="LaButti K."/>
            <person name="Viragh M."/>
            <person name="Koriabine M."/>
            <person name="Yan M."/>
            <person name="Riley R."/>
            <person name="Champramary S."/>
            <person name="Plett K.L."/>
            <person name="Tsai I.J."/>
            <person name="Slot J."/>
            <person name="Sipos G."/>
            <person name="Plett J."/>
            <person name="Nagy L.G."/>
            <person name="Grigoriev I.V."/>
        </authorList>
    </citation>
    <scope>NUCLEOTIDE SEQUENCE</scope>
    <source>
        <strain evidence="2">HWK02</strain>
    </source>
</reference>
<evidence type="ECO:0000313" key="2">
    <source>
        <dbReference type="EMBL" id="KAK0494273.1"/>
    </source>
</evidence>
<protein>
    <submittedName>
        <fullName evidence="2">Uncharacterized protein</fullName>
    </submittedName>
</protein>
<proteinExistence type="predicted"/>
<evidence type="ECO:0000256" key="1">
    <source>
        <dbReference type="SAM" id="MobiDB-lite"/>
    </source>
</evidence>
<dbReference type="EMBL" id="JAUEPU010000021">
    <property type="protein sequence ID" value="KAK0494273.1"/>
    <property type="molecule type" value="Genomic_DNA"/>
</dbReference>